<sequence>MGRRLSFMVAKMKDLKIRLQGTTVGRKGRLAITAVALEVASEVVVKAKFHGGEDEGPQDPAPGDDRGKEGTTRDHGGGVGGGIGASGKSSSKESSNKELSGKESSSKESSGKELSGMELFGKELYGKESSGKESCSKESSSKESSGKYFSNKELFGKELSGKELSGKESCGGKHLVEHLVKIRLVVDSEDFVGCNFFEWCIEELIDPPNVVNVEDSSASARNEEVGRSLMKMEESVMKMEERDVEKLKIGCLEKSVVVLENRIKV</sequence>
<feature type="compositionally biased region" description="Basic and acidic residues" evidence="1">
    <location>
        <begin position="63"/>
        <end position="76"/>
    </location>
</feature>
<gene>
    <name evidence="2" type="ORF">LR48_Vigan07g190100</name>
</gene>
<feature type="compositionally biased region" description="Basic and acidic residues" evidence="1">
    <location>
        <begin position="128"/>
        <end position="145"/>
    </location>
</feature>
<dbReference type="Gramene" id="KOM48197">
    <property type="protein sequence ID" value="KOM48197"/>
    <property type="gene ID" value="LR48_Vigan07g190100"/>
</dbReference>
<dbReference type="EMBL" id="CM003377">
    <property type="protein sequence ID" value="KOM48197.1"/>
    <property type="molecule type" value="Genomic_DNA"/>
</dbReference>
<accession>A0A0L9V022</accession>
<feature type="region of interest" description="Disordered" evidence="1">
    <location>
        <begin position="128"/>
        <end position="147"/>
    </location>
</feature>
<evidence type="ECO:0000313" key="2">
    <source>
        <dbReference type="EMBL" id="KOM48197.1"/>
    </source>
</evidence>
<organism evidence="2 3">
    <name type="scientific">Phaseolus angularis</name>
    <name type="common">Azuki bean</name>
    <name type="synonym">Vigna angularis</name>
    <dbReference type="NCBI Taxonomy" id="3914"/>
    <lineage>
        <taxon>Eukaryota</taxon>
        <taxon>Viridiplantae</taxon>
        <taxon>Streptophyta</taxon>
        <taxon>Embryophyta</taxon>
        <taxon>Tracheophyta</taxon>
        <taxon>Spermatophyta</taxon>
        <taxon>Magnoliopsida</taxon>
        <taxon>eudicotyledons</taxon>
        <taxon>Gunneridae</taxon>
        <taxon>Pentapetalae</taxon>
        <taxon>rosids</taxon>
        <taxon>fabids</taxon>
        <taxon>Fabales</taxon>
        <taxon>Fabaceae</taxon>
        <taxon>Papilionoideae</taxon>
        <taxon>50 kb inversion clade</taxon>
        <taxon>NPAAA clade</taxon>
        <taxon>indigoferoid/millettioid clade</taxon>
        <taxon>Phaseoleae</taxon>
        <taxon>Vigna</taxon>
    </lineage>
</organism>
<protein>
    <submittedName>
        <fullName evidence="2">Uncharacterized protein</fullName>
    </submittedName>
</protein>
<reference evidence="3" key="1">
    <citation type="journal article" date="2015" name="Proc. Natl. Acad. Sci. U.S.A.">
        <title>Genome sequencing of adzuki bean (Vigna angularis) provides insight into high starch and low fat accumulation and domestication.</title>
        <authorList>
            <person name="Yang K."/>
            <person name="Tian Z."/>
            <person name="Chen C."/>
            <person name="Luo L."/>
            <person name="Zhao B."/>
            <person name="Wang Z."/>
            <person name="Yu L."/>
            <person name="Li Y."/>
            <person name="Sun Y."/>
            <person name="Li W."/>
            <person name="Chen Y."/>
            <person name="Li Y."/>
            <person name="Zhang Y."/>
            <person name="Ai D."/>
            <person name="Zhao J."/>
            <person name="Shang C."/>
            <person name="Ma Y."/>
            <person name="Wu B."/>
            <person name="Wang M."/>
            <person name="Gao L."/>
            <person name="Sun D."/>
            <person name="Zhang P."/>
            <person name="Guo F."/>
            <person name="Wang W."/>
            <person name="Li Y."/>
            <person name="Wang J."/>
            <person name="Varshney R.K."/>
            <person name="Wang J."/>
            <person name="Ling H.Q."/>
            <person name="Wan P."/>
        </authorList>
    </citation>
    <scope>NUCLEOTIDE SEQUENCE</scope>
    <source>
        <strain evidence="3">cv. Jingnong 6</strain>
    </source>
</reference>
<feature type="region of interest" description="Disordered" evidence="1">
    <location>
        <begin position="49"/>
        <end position="114"/>
    </location>
</feature>
<dbReference type="AlphaFoldDB" id="A0A0L9V022"/>
<proteinExistence type="predicted"/>
<name>A0A0L9V022_PHAAN</name>
<feature type="compositionally biased region" description="Basic and acidic residues" evidence="1">
    <location>
        <begin position="90"/>
        <end position="111"/>
    </location>
</feature>
<evidence type="ECO:0000313" key="3">
    <source>
        <dbReference type="Proteomes" id="UP000053144"/>
    </source>
</evidence>
<dbReference type="Proteomes" id="UP000053144">
    <property type="component" value="Chromosome 7"/>
</dbReference>
<evidence type="ECO:0000256" key="1">
    <source>
        <dbReference type="SAM" id="MobiDB-lite"/>
    </source>
</evidence>